<comment type="caution">
    <text evidence="4">The sequence shown here is derived from an EMBL/GenBank/DDBJ whole genome shotgun (WGS) entry which is preliminary data.</text>
</comment>
<gene>
    <name evidence="4" type="ORF">PEX2_110340</name>
</gene>
<feature type="domain" description="Aminotransferase class V" evidence="2">
    <location>
        <begin position="27"/>
        <end position="110"/>
    </location>
</feature>
<feature type="region of interest" description="Disordered" evidence="1">
    <location>
        <begin position="579"/>
        <end position="604"/>
    </location>
</feature>
<sequence>MDRDAGHDVYSAETLRETEYPMLKGETYLDHTGTTLYAQSALKSFTQEMSTSLLGNPHSESRSSQVSTKKVEEVRRRTLEFFNADPEHFDLVFVMNATAAVKLVFEALKDVPVSRDLEKPPQFPGFWLGYHIESHTSIVGMREMADAGQHCFVSDDEVESWLRSTPSKDKTGQFPGQSSETFQVGLFSYPGQTNLTGRRLPLHWPEVIRQSEYTSHQRVFSLLDAAALASTVSLDCFRDPDRAPDFTAVSFYKIFGFPDLGGLIVRRKSAHVLLQRPYFGGGTVEMVTCSGPPWHSRKVACIHEALEDGTVPFHNIIALGCAITTHEKLYISQEHVSRHVTHLTVSLYKLLSSMCHSNGVKVCEIYKDHSATYDDSKTQGGIIAFNIRSDEGRWLSLSHVEKAANEHRIHLRTGAVCNPGGVAKILKLEQWELFQNYMAGVRCGCRSVLIGHKPPGIIRVSLGAMSTMSDVEIFVGFIHNLFTTGPLPLLTSPPLPSPQSLRVHTLMVYPIKGGAAYTVPENKSWQVNSTGLQWDRQWCIVNLQTVSIVDKKQAPRLLLIEPEIDPENGVLRISAHRSLQQSHPESRGTMEVPLVHPGDRNSSKTVESYQDWTTVIREVSHPSCSNASQHVQVYQSPDLATFLTTALAIPCTLARFLHPECLPKHSSEQLASKDLPEVTICSSQNAAIDTYPMPIPVEAQSGRSQPKAVALMEILRANSLMYATLESGHRQWYLLRVGRRDLDGGNEKARVIHYGRMKAIELTAERQGPEIFEAMSPVVKMSWSEDSDGDGGGGCGSEDDDATVMGPLDGMLPIHAGQIVHANG</sequence>
<protein>
    <submittedName>
        <fullName evidence="4">Aminotransferase, class V/Cysteine desulfurase</fullName>
    </submittedName>
</protein>
<dbReference type="GO" id="GO:0008483">
    <property type="term" value="F:transaminase activity"/>
    <property type="evidence" value="ECO:0007669"/>
    <property type="project" value="UniProtKB-KW"/>
</dbReference>
<dbReference type="SUPFAM" id="SSF53383">
    <property type="entry name" value="PLP-dependent transferases"/>
    <property type="match status" value="1"/>
</dbReference>
<accession>A0A0A2IJF0</accession>
<name>A0A0A2IJF0_PENEN</name>
<evidence type="ECO:0000259" key="3">
    <source>
        <dbReference type="Pfam" id="PF03476"/>
    </source>
</evidence>
<dbReference type="GO" id="GO:0008265">
    <property type="term" value="F:molybdenum cofactor sulfurtransferase activity"/>
    <property type="evidence" value="ECO:0007669"/>
    <property type="project" value="TreeGrafter"/>
</dbReference>
<dbReference type="GeneID" id="27683721"/>
<dbReference type="SUPFAM" id="SSF141673">
    <property type="entry name" value="MOSC N-terminal domain-like"/>
    <property type="match status" value="1"/>
</dbReference>
<dbReference type="EMBL" id="JQFZ01000266">
    <property type="protein sequence ID" value="KGO52392.1"/>
    <property type="molecule type" value="Genomic_DNA"/>
</dbReference>
<dbReference type="Gene3D" id="3.90.1150.10">
    <property type="entry name" value="Aspartate Aminotransferase, domain 1"/>
    <property type="match status" value="1"/>
</dbReference>
<dbReference type="InterPro" id="IPR015421">
    <property type="entry name" value="PyrdxlP-dep_Trfase_major"/>
</dbReference>
<proteinExistence type="predicted"/>
<feature type="domain" description="Molybdenum cofactor sulfurase middle" evidence="3">
    <location>
        <begin position="501"/>
        <end position="584"/>
    </location>
</feature>
<keyword evidence="4" id="KW-0808">Transferase</keyword>
<dbReference type="InterPro" id="IPR015424">
    <property type="entry name" value="PyrdxlP-dep_Trfase"/>
</dbReference>
<dbReference type="InterPro" id="IPR005303">
    <property type="entry name" value="MOCOS_middle"/>
</dbReference>
<organism evidence="4 5">
    <name type="scientific">Penicillium expansum</name>
    <name type="common">Blue mold rot fungus</name>
    <dbReference type="NCBI Taxonomy" id="27334"/>
    <lineage>
        <taxon>Eukaryota</taxon>
        <taxon>Fungi</taxon>
        <taxon>Dikarya</taxon>
        <taxon>Ascomycota</taxon>
        <taxon>Pezizomycotina</taxon>
        <taxon>Eurotiomycetes</taxon>
        <taxon>Eurotiomycetidae</taxon>
        <taxon>Eurotiales</taxon>
        <taxon>Aspergillaceae</taxon>
        <taxon>Penicillium</taxon>
    </lineage>
</organism>
<dbReference type="Pfam" id="PF00266">
    <property type="entry name" value="Aminotran_5"/>
    <property type="match status" value="2"/>
</dbReference>
<dbReference type="PANTHER" id="PTHR14237">
    <property type="entry name" value="MOLYBDOPTERIN COFACTOR SULFURASE MOSC"/>
    <property type="match status" value="1"/>
</dbReference>
<dbReference type="STRING" id="27334.A0A0A2IJF0"/>
<feature type="domain" description="Aminotransferase class V" evidence="2">
    <location>
        <begin position="219"/>
        <end position="474"/>
    </location>
</feature>
<reference evidence="4 5" key="1">
    <citation type="journal article" date="2015" name="Mol. Plant Microbe Interact.">
        <title>Genome, transcriptome, and functional analyses of Penicillium expansum provide new insights into secondary metabolism and pathogenicity.</title>
        <authorList>
            <person name="Ballester A.R."/>
            <person name="Marcet-Houben M."/>
            <person name="Levin E."/>
            <person name="Sela N."/>
            <person name="Selma-Lazaro C."/>
            <person name="Carmona L."/>
            <person name="Wisniewski M."/>
            <person name="Droby S."/>
            <person name="Gonzalez-Candelas L."/>
            <person name="Gabaldon T."/>
        </authorList>
    </citation>
    <scope>NUCLEOTIDE SEQUENCE [LARGE SCALE GENOMIC DNA]</scope>
    <source>
        <strain evidence="4 5">MD-8</strain>
    </source>
</reference>
<dbReference type="RefSeq" id="XP_016595142.1">
    <property type="nucleotide sequence ID" value="XM_016748300.1"/>
</dbReference>
<dbReference type="PhylomeDB" id="A0A0A2IJF0"/>
<dbReference type="Pfam" id="PF03476">
    <property type="entry name" value="MOSC_N"/>
    <property type="match status" value="1"/>
</dbReference>
<feature type="region of interest" description="Disordered" evidence="1">
    <location>
        <begin position="50"/>
        <end position="69"/>
    </location>
</feature>
<evidence type="ECO:0000313" key="4">
    <source>
        <dbReference type="EMBL" id="KGO52392.1"/>
    </source>
</evidence>
<keyword evidence="5" id="KW-1185">Reference proteome</keyword>
<evidence type="ECO:0000313" key="5">
    <source>
        <dbReference type="Proteomes" id="UP000030143"/>
    </source>
</evidence>
<dbReference type="Gene3D" id="3.40.640.10">
    <property type="entry name" value="Type I PLP-dependent aspartate aminotransferase-like (Major domain)"/>
    <property type="match status" value="1"/>
</dbReference>
<evidence type="ECO:0000256" key="1">
    <source>
        <dbReference type="SAM" id="MobiDB-lite"/>
    </source>
</evidence>
<dbReference type="InterPro" id="IPR000192">
    <property type="entry name" value="Aminotrans_V_dom"/>
</dbReference>
<keyword evidence="4" id="KW-0032">Aminotransferase</keyword>
<dbReference type="VEuPathDB" id="FungiDB:PEXP_029590"/>
<dbReference type="OrthoDB" id="10264306at2759"/>
<dbReference type="PANTHER" id="PTHR14237:SF80">
    <property type="entry name" value="MOLYBDENUM COFACTOR SULFURASE"/>
    <property type="match status" value="1"/>
</dbReference>
<dbReference type="GO" id="GO:0043545">
    <property type="term" value="P:molybdopterin cofactor metabolic process"/>
    <property type="evidence" value="ECO:0007669"/>
    <property type="project" value="TreeGrafter"/>
</dbReference>
<dbReference type="HOGENOM" id="CLU_010913_1_0_1"/>
<dbReference type="InterPro" id="IPR015422">
    <property type="entry name" value="PyrdxlP-dep_Trfase_small"/>
</dbReference>
<dbReference type="AlphaFoldDB" id="A0A0A2IJF0"/>
<dbReference type="Proteomes" id="UP000030143">
    <property type="component" value="Unassembled WGS sequence"/>
</dbReference>
<evidence type="ECO:0000259" key="2">
    <source>
        <dbReference type="Pfam" id="PF00266"/>
    </source>
</evidence>